<dbReference type="KEGG" id="cvr:CHLNCDRAFT_138370"/>
<dbReference type="OMA" id="LYQWANG"/>
<keyword evidence="3" id="KW-1185">Reference proteome</keyword>
<dbReference type="EMBL" id="GL433854">
    <property type="protein sequence ID" value="EFN52872.1"/>
    <property type="molecule type" value="Genomic_DNA"/>
</dbReference>
<evidence type="ECO:0000259" key="1">
    <source>
        <dbReference type="Pfam" id="PF23650"/>
    </source>
</evidence>
<dbReference type="Proteomes" id="UP000008141">
    <property type="component" value="Unassembled WGS sequence"/>
</dbReference>
<dbReference type="InParanoid" id="E1ZMW7"/>
<sequence>MRIRKPPAIGGQQARRQSSIVVAAGGTAARDSIQLATARLPADVNRAAFLYQWASTLTTNGRNLPLALPLKTDVLPDGFSMSLLRVAKDGAVLSVADMVATVEAVAGSGDVLMVRLFEGEAAAELGLTGRDRTAPPEQRLQTLLEACVDVSTIMQTMQDAIRRAVVMSR</sequence>
<name>E1ZMW7_CHLVA</name>
<reference evidence="2 3" key="1">
    <citation type="journal article" date="2010" name="Plant Cell">
        <title>The Chlorella variabilis NC64A genome reveals adaptation to photosymbiosis, coevolution with viruses, and cryptic sex.</title>
        <authorList>
            <person name="Blanc G."/>
            <person name="Duncan G."/>
            <person name="Agarkova I."/>
            <person name="Borodovsky M."/>
            <person name="Gurnon J."/>
            <person name="Kuo A."/>
            <person name="Lindquist E."/>
            <person name="Lucas S."/>
            <person name="Pangilinan J."/>
            <person name="Polle J."/>
            <person name="Salamov A."/>
            <person name="Terry A."/>
            <person name="Yamada T."/>
            <person name="Dunigan D.D."/>
            <person name="Grigoriev I.V."/>
            <person name="Claverie J.M."/>
            <person name="Van Etten J.L."/>
        </authorList>
    </citation>
    <scope>NUCLEOTIDE SEQUENCE [LARGE SCALE GENOMIC DNA]</scope>
    <source>
        <strain evidence="2 3">NC64A</strain>
    </source>
</reference>
<dbReference type="eggNOG" id="ENOG502RZTF">
    <property type="taxonomic scope" value="Eukaryota"/>
</dbReference>
<gene>
    <name evidence="2" type="ORF">CHLNCDRAFT_138370</name>
</gene>
<dbReference type="AlphaFoldDB" id="E1ZMW7"/>
<dbReference type="GeneID" id="17352218"/>
<proteinExistence type="predicted"/>
<dbReference type="Pfam" id="PF23650">
    <property type="entry name" value="DUF7148"/>
    <property type="match status" value="1"/>
</dbReference>
<organism evidence="3">
    <name type="scientific">Chlorella variabilis</name>
    <name type="common">Green alga</name>
    <dbReference type="NCBI Taxonomy" id="554065"/>
    <lineage>
        <taxon>Eukaryota</taxon>
        <taxon>Viridiplantae</taxon>
        <taxon>Chlorophyta</taxon>
        <taxon>core chlorophytes</taxon>
        <taxon>Trebouxiophyceae</taxon>
        <taxon>Chlorellales</taxon>
        <taxon>Chlorellaceae</taxon>
        <taxon>Chlorella clade</taxon>
        <taxon>Chlorella</taxon>
    </lineage>
</organism>
<evidence type="ECO:0000313" key="2">
    <source>
        <dbReference type="EMBL" id="EFN52872.1"/>
    </source>
</evidence>
<dbReference type="RefSeq" id="XP_005844974.1">
    <property type="nucleotide sequence ID" value="XM_005844912.1"/>
</dbReference>
<dbReference type="InterPro" id="IPR055572">
    <property type="entry name" value="DUF7148"/>
</dbReference>
<dbReference type="OrthoDB" id="1930092at2759"/>
<dbReference type="FunCoup" id="E1ZMW7">
    <property type="interactions" value="273"/>
</dbReference>
<accession>E1ZMW7</accession>
<feature type="domain" description="DUF7148" evidence="1">
    <location>
        <begin position="30"/>
        <end position="121"/>
    </location>
</feature>
<protein>
    <recommendedName>
        <fullName evidence="1">DUF7148 domain-containing protein</fullName>
    </recommendedName>
</protein>
<evidence type="ECO:0000313" key="3">
    <source>
        <dbReference type="Proteomes" id="UP000008141"/>
    </source>
</evidence>